<dbReference type="PANTHER" id="PTHR43381:SF5">
    <property type="entry name" value="TR-TYPE G DOMAIN-CONTAINING PROTEIN"/>
    <property type="match status" value="1"/>
</dbReference>
<dbReference type="InParanoid" id="A0A517S8U1"/>
<evidence type="ECO:0000256" key="9">
    <source>
        <dbReference type="SAM" id="MobiDB-lite"/>
    </source>
</evidence>
<protein>
    <recommendedName>
        <fullName evidence="2 7">Translation initiation factor IF-2</fullName>
    </recommendedName>
</protein>
<dbReference type="InterPro" id="IPR000178">
    <property type="entry name" value="TF_IF2_bacterial-like"/>
</dbReference>
<dbReference type="Pfam" id="PF11987">
    <property type="entry name" value="IF-2"/>
    <property type="match status" value="1"/>
</dbReference>
<dbReference type="EMBL" id="CP036271">
    <property type="protein sequence ID" value="QDT52545.1"/>
    <property type="molecule type" value="Genomic_DNA"/>
</dbReference>
<evidence type="ECO:0000256" key="7">
    <source>
        <dbReference type="HAMAP-Rule" id="MF_00100"/>
    </source>
</evidence>
<dbReference type="FunFam" id="2.40.30.10:FF:000008">
    <property type="entry name" value="Translation initiation factor IF-2"/>
    <property type="match status" value="1"/>
</dbReference>
<comment type="similarity">
    <text evidence="1 7 8">Belongs to the TRAFAC class translation factor GTPase superfamily. Classic translation factor GTPase family. IF-2 subfamily.</text>
</comment>
<keyword evidence="12" id="KW-1185">Reference proteome</keyword>
<organism evidence="11 12">
    <name type="scientific">Caulifigura coniformis</name>
    <dbReference type="NCBI Taxonomy" id="2527983"/>
    <lineage>
        <taxon>Bacteria</taxon>
        <taxon>Pseudomonadati</taxon>
        <taxon>Planctomycetota</taxon>
        <taxon>Planctomycetia</taxon>
        <taxon>Planctomycetales</taxon>
        <taxon>Planctomycetaceae</taxon>
        <taxon>Caulifigura</taxon>
    </lineage>
</organism>
<feature type="compositionally biased region" description="Basic and acidic residues" evidence="9">
    <location>
        <begin position="297"/>
        <end position="316"/>
    </location>
</feature>
<dbReference type="InterPro" id="IPR027417">
    <property type="entry name" value="P-loop_NTPase"/>
</dbReference>
<dbReference type="GO" id="GO:0003743">
    <property type="term" value="F:translation initiation factor activity"/>
    <property type="evidence" value="ECO:0007669"/>
    <property type="project" value="UniProtKB-UniRule"/>
</dbReference>
<evidence type="ECO:0000256" key="2">
    <source>
        <dbReference type="ARBA" id="ARBA00020675"/>
    </source>
</evidence>
<dbReference type="KEGG" id="ccos:Pan44_05570"/>
<dbReference type="FunFam" id="3.40.50.10050:FF:000001">
    <property type="entry name" value="Translation initiation factor IF-2"/>
    <property type="match status" value="1"/>
</dbReference>
<dbReference type="CDD" id="cd01887">
    <property type="entry name" value="IF2_eIF5B"/>
    <property type="match status" value="1"/>
</dbReference>
<dbReference type="InterPro" id="IPR053905">
    <property type="entry name" value="EF-G-like_DII"/>
</dbReference>
<keyword evidence="4 7" id="KW-0547">Nucleotide-binding</keyword>
<dbReference type="InterPro" id="IPR009000">
    <property type="entry name" value="Transl_B-barrel_sf"/>
</dbReference>
<evidence type="ECO:0000256" key="5">
    <source>
        <dbReference type="ARBA" id="ARBA00022917"/>
    </source>
</evidence>
<dbReference type="SUPFAM" id="SSF50447">
    <property type="entry name" value="Translation proteins"/>
    <property type="match status" value="2"/>
</dbReference>
<feature type="compositionally biased region" description="Pro residues" evidence="9">
    <location>
        <begin position="119"/>
        <end position="129"/>
    </location>
</feature>
<gene>
    <name evidence="7 11" type="primary">infB</name>
    <name evidence="11" type="ORF">Pan44_05570</name>
</gene>
<comment type="subcellular location">
    <subcellularLocation>
        <location evidence="7">Cytoplasm</location>
    </subcellularLocation>
</comment>
<feature type="compositionally biased region" description="Pro residues" evidence="9">
    <location>
        <begin position="201"/>
        <end position="213"/>
    </location>
</feature>
<dbReference type="Pfam" id="PF00009">
    <property type="entry name" value="GTP_EFTU"/>
    <property type="match status" value="1"/>
</dbReference>
<dbReference type="OrthoDB" id="9811804at2"/>
<dbReference type="Gene3D" id="1.10.10.2480">
    <property type="match status" value="1"/>
</dbReference>
<dbReference type="Gene3D" id="3.40.50.300">
    <property type="entry name" value="P-loop containing nucleotide triphosphate hydrolases"/>
    <property type="match status" value="1"/>
</dbReference>
<feature type="compositionally biased region" description="Low complexity" evidence="9">
    <location>
        <begin position="130"/>
        <end position="146"/>
    </location>
</feature>
<sequence>MKIRIFALAKELNLDSKDLIQACNDAGLNVKSSPLASISPEEKDMVLGFMKNRQQGSTAVAARPAEQTLTRDESLDRMGKVKPIRQLTPAPAPPTRRSSRPADEVDYPPEPQIEESVEPTPPPAPPAAPAPVATQPAAAEPLAPERPTIRPIPSKIRVLDRPAVERPTPVESVEEAPAPPETPPVAPPVVATPPAAEAPVAPSPAPVPAPEATPAPVAASAPPPEAVPPTAAAAEAPAAADADKSKLVPNTRADYVAPGGRSSRMGVREMRAVGSVRDPAQRPTRPDQAGGPPQPQDRPEPKSERTEAPIERDRGRRGPVHPGIATPSFRPPVPGKRNEGPVQKPDMPLTREMLGNKRSPLADIIKKHKDVGAKKTPAELLEDERSGKSGRGSHVGLQETRDERRRKRQKSRGDDDSGSSTFNRNVKRGRRGGGHIELRTSAEVSLPATVRSFSADLGRPAKDIIGVLFRAGKMATINDPLDENDLLDIGMELGVDVTIKRAETVEDVISAQLALPDEELGDIQPRPPIITVLGHVDHGKTTLVDKIRSANVAKGEAGGITQHIAAYQVDHNGHKLTFVDTPGHAAFGEMRARGANVTDIVVLVVAADDGVMPQTVECIAHARAAGAPIVVAMNKIDLPGANEQKVLTDLANQNLLPVEWGGDTEVVRVSALNGTGLDNLLETLLVTAELKELKAPTDAPADGVCLEAFRDEGRGPVAWIIVRRGTLRVGDLVLCGPSFGFIRAMYNDRDEEISEAPPATPVRVAGLNAVPNAGDTFLVLADDDIDIAREVAETRQVRGRTELLSRRGGPRTLEEFLSKKEGTIRDLPLIVKADTPGSIEALRHELGKLQHDEVRIQIIHEAVGGVNESDVYLASSAGAIIIAFHVVPEDRAQSLAEQEEVEIRRYNIIYNVTDDIRGALEGLLKPERVEVATGRALVLRTFPISRLGTIAGCRVLNGTIERSNRVHVIRDQKILNDYGIASLKREKDDVRDVRDGLECGIRLDGFNDIKEGDLLEAFKIEERKRSFDS</sequence>
<dbReference type="CDD" id="cd03692">
    <property type="entry name" value="mtIF2_IVc"/>
    <property type="match status" value="1"/>
</dbReference>
<dbReference type="NCBIfam" id="TIGR00487">
    <property type="entry name" value="IF-2"/>
    <property type="match status" value="1"/>
</dbReference>
<name>A0A517S8U1_9PLAN</name>
<feature type="compositionally biased region" description="Pro residues" evidence="9">
    <location>
        <begin position="177"/>
        <end position="191"/>
    </location>
</feature>
<evidence type="ECO:0000256" key="1">
    <source>
        <dbReference type="ARBA" id="ARBA00007733"/>
    </source>
</evidence>
<dbReference type="InterPro" id="IPR006847">
    <property type="entry name" value="IF2_N"/>
</dbReference>
<dbReference type="SUPFAM" id="SSF52540">
    <property type="entry name" value="P-loop containing nucleoside triphosphate hydrolases"/>
    <property type="match status" value="1"/>
</dbReference>
<dbReference type="InterPro" id="IPR044145">
    <property type="entry name" value="IF2_II"/>
</dbReference>
<feature type="compositionally biased region" description="Basic and acidic residues" evidence="9">
    <location>
        <begin position="370"/>
        <end position="387"/>
    </location>
</feature>
<dbReference type="Gene3D" id="2.40.30.10">
    <property type="entry name" value="Translation factors"/>
    <property type="match status" value="2"/>
</dbReference>
<dbReference type="InterPro" id="IPR000795">
    <property type="entry name" value="T_Tr_GTP-bd_dom"/>
</dbReference>
<dbReference type="HAMAP" id="MF_00100_B">
    <property type="entry name" value="IF_2_B"/>
    <property type="match status" value="1"/>
</dbReference>
<dbReference type="NCBIfam" id="TIGR00231">
    <property type="entry name" value="small_GTP"/>
    <property type="match status" value="1"/>
</dbReference>
<dbReference type="GO" id="GO:0005829">
    <property type="term" value="C:cytosol"/>
    <property type="evidence" value="ECO:0007669"/>
    <property type="project" value="TreeGrafter"/>
</dbReference>
<dbReference type="PANTHER" id="PTHR43381">
    <property type="entry name" value="TRANSLATION INITIATION FACTOR IF-2-RELATED"/>
    <property type="match status" value="1"/>
</dbReference>
<dbReference type="InterPro" id="IPR005225">
    <property type="entry name" value="Small_GTP-bd"/>
</dbReference>
<dbReference type="GO" id="GO:0003924">
    <property type="term" value="F:GTPase activity"/>
    <property type="evidence" value="ECO:0007669"/>
    <property type="project" value="UniProtKB-UniRule"/>
</dbReference>
<feature type="region of interest" description="Disordered" evidence="9">
    <location>
        <begin position="56"/>
        <end position="438"/>
    </location>
</feature>
<keyword evidence="7" id="KW-0963">Cytoplasm</keyword>
<dbReference type="FunFam" id="3.40.50.300:FF:000019">
    <property type="entry name" value="Translation initiation factor IF-2"/>
    <property type="match status" value="1"/>
</dbReference>
<feature type="binding site" evidence="7">
    <location>
        <begin position="534"/>
        <end position="541"/>
    </location>
    <ligand>
        <name>GTP</name>
        <dbReference type="ChEBI" id="CHEBI:37565"/>
    </ligand>
</feature>
<dbReference type="FunCoup" id="A0A517S8U1">
    <property type="interactions" value="609"/>
</dbReference>
<feature type="compositionally biased region" description="Low complexity" evidence="9">
    <location>
        <begin position="228"/>
        <end position="240"/>
    </location>
</feature>
<evidence type="ECO:0000256" key="6">
    <source>
        <dbReference type="ARBA" id="ARBA00023134"/>
    </source>
</evidence>
<accession>A0A517S8U1</accession>
<feature type="compositionally biased region" description="Acidic residues" evidence="9">
    <location>
        <begin position="104"/>
        <end position="117"/>
    </location>
</feature>
<dbReference type="InterPro" id="IPR015760">
    <property type="entry name" value="TIF_IF2"/>
</dbReference>
<dbReference type="SUPFAM" id="SSF52156">
    <property type="entry name" value="Initiation factor IF2/eIF5b, domain 3"/>
    <property type="match status" value="1"/>
</dbReference>
<proteinExistence type="inferred from homology"/>
<evidence type="ECO:0000259" key="10">
    <source>
        <dbReference type="PROSITE" id="PS51722"/>
    </source>
</evidence>
<comment type="function">
    <text evidence="7 8">One of the essential components for the initiation of protein synthesis. Protects formylmethionyl-tRNA from spontaneous hydrolysis and promotes its binding to the 30S ribosomal subunits. Also involved in the hydrolysis of GTP during the formation of the 70S ribosomal complex.</text>
</comment>
<feature type="binding site" evidence="7">
    <location>
        <begin position="580"/>
        <end position="584"/>
    </location>
    <ligand>
        <name>GTP</name>
        <dbReference type="ChEBI" id="CHEBI:37565"/>
    </ligand>
</feature>
<feature type="region of interest" description="G-domain" evidence="7">
    <location>
        <begin position="528"/>
        <end position="676"/>
    </location>
</feature>
<keyword evidence="5 7" id="KW-0648">Protein biosynthesis</keyword>
<dbReference type="Gene3D" id="3.40.50.10050">
    <property type="entry name" value="Translation initiation factor IF- 2, domain 3"/>
    <property type="match status" value="1"/>
</dbReference>
<dbReference type="CDD" id="cd03702">
    <property type="entry name" value="IF2_mtIF2_II"/>
    <property type="match status" value="1"/>
</dbReference>
<evidence type="ECO:0000313" key="12">
    <source>
        <dbReference type="Proteomes" id="UP000315700"/>
    </source>
</evidence>
<evidence type="ECO:0000256" key="3">
    <source>
        <dbReference type="ARBA" id="ARBA00022540"/>
    </source>
</evidence>
<dbReference type="Pfam" id="PF04760">
    <property type="entry name" value="IF2_N"/>
    <property type="match status" value="1"/>
</dbReference>
<reference evidence="11 12" key="1">
    <citation type="submission" date="2019-02" db="EMBL/GenBank/DDBJ databases">
        <title>Deep-cultivation of Planctomycetes and their phenomic and genomic characterization uncovers novel biology.</title>
        <authorList>
            <person name="Wiegand S."/>
            <person name="Jogler M."/>
            <person name="Boedeker C."/>
            <person name="Pinto D."/>
            <person name="Vollmers J."/>
            <person name="Rivas-Marin E."/>
            <person name="Kohn T."/>
            <person name="Peeters S.H."/>
            <person name="Heuer A."/>
            <person name="Rast P."/>
            <person name="Oberbeckmann S."/>
            <person name="Bunk B."/>
            <person name="Jeske O."/>
            <person name="Meyerdierks A."/>
            <person name="Storesund J.E."/>
            <person name="Kallscheuer N."/>
            <person name="Luecker S."/>
            <person name="Lage O.M."/>
            <person name="Pohl T."/>
            <person name="Merkel B.J."/>
            <person name="Hornburger P."/>
            <person name="Mueller R.-W."/>
            <person name="Bruemmer F."/>
            <person name="Labrenz M."/>
            <person name="Spormann A.M."/>
            <person name="Op den Camp H."/>
            <person name="Overmann J."/>
            <person name="Amann R."/>
            <person name="Jetten M.S.M."/>
            <person name="Mascher T."/>
            <person name="Medema M.H."/>
            <person name="Devos D.P."/>
            <person name="Kaster A.-K."/>
            <person name="Ovreas L."/>
            <person name="Rohde M."/>
            <person name="Galperin M.Y."/>
            <person name="Jogler C."/>
        </authorList>
    </citation>
    <scope>NUCLEOTIDE SEQUENCE [LARGE SCALE GENOMIC DNA]</scope>
    <source>
        <strain evidence="11 12">Pan44</strain>
    </source>
</reference>
<dbReference type="RefSeq" id="WP_145026986.1">
    <property type="nucleotide sequence ID" value="NZ_CP036271.1"/>
</dbReference>
<feature type="domain" description="Tr-type G" evidence="10">
    <location>
        <begin position="525"/>
        <end position="694"/>
    </location>
</feature>
<dbReference type="GO" id="GO:0005525">
    <property type="term" value="F:GTP binding"/>
    <property type="evidence" value="ECO:0007669"/>
    <property type="project" value="UniProtKB-KW"/>
</dbReference>
<dbReference type="PROSITE" id="PS51722">
    <property type="entry name" value="G_TR_2"/>
    <property type="match status" value="1"/>
</dbReference>
<feature type="binding site" evidence="7">
    <location>
        <begin position="634"/>
        <end position="637"/>
    </location>
    <ligand>
        <name>GTP</name>
        <dbReference type="ChEBI" id="CHEBI:37565"/>
    </ligand>
</feature>
<dbReference type="Proteomes" id="UP000315700">
    <property type="component" value="Chromosome"/>
</dbReference>
<dbReference type="InterPro" id="IPR023115">
    <property type="entry name" value="TIF_IF2_dom3"/>
</dbReference>
<evidence type="ECO:0000256" key="4">
    <source>
        <dbReference type="ARBA" id="ARBA00022741"/>
    </source>
</evidence>
<evidence type="ECO:0000313" key="11">
    <source>
        <dbReference type="EMBL" id="QDT52545.1"/>
    </source>
</evidence>
<keyword evidence="3 7" id="KW-0396">Initiation factor</keyword>
<evidence type="ECO:0000256" key="8">
    <source>
        <dbReference type="RuleBase" id="RU000644"/>
    </source>
</evidence>
<dbReference type="Pfam" id="PF22042">
    <property type="entry name" value="EF-G_D2"/>
    <property type="match status" value="1"/>
</dbReference>
<keyword evidence="6 7" id="KW-0342">GTP-binding</keyword>
<dbReference type="AlphaFoldDB" id="A0A517S8U1"/>
<dbReference type="InterPro" id="IPR036925">
    <property type="entry name" value="TIF_IF2_dom3_sf"/>
</dbReference>
<feature type="compositionally biased region" description="Basic and acidic residues" evidence="9">
    <location>
        <begin position="69"/>
        <end position="79"/>
    </location>
</feature>